<protein>
    <submittedName>
        <fullName evidence="1">Uncharacterized protein</fullName>
    </submittedName>
</protein>
<evidence type="ECO:0000313" key="1">
    <source>
        <dbReference type="EMBL" id="GFX99656.1"/>
    </source>
</evidence>
<accession>A0A8X6RQ06</accession>
<evidence type="ECO:0000313" key="2">
    <source>
        <dbReference type="Proteomes" id="UP000887159"/>
    </source>
</evidence>
<gene>
    <name evidence="1" type="ORF">TNCV_3053131</name>
</gene>
<dbReference type="EMBL" id="BMAU01021214">
    <property type="protein sequence ID" value="GFX99656.1"/>
    <property type="molecule type" value="Genomic_DNA"/>
</dbReference>
<proteinExistence type="predicted"/>
<dbReference type="Proteomes" id="UP000887159">
    <property type="component" value="Unassembled WGS sequence"/>
</dbReference>
<sequence length="132" mass="15193">MPENDEDVNVGNTVQTPKISLSEELKDIETALQYFEQLIASVMDILFLRLRDEAGKGRVSTKTQWRIGEYYTPLVYSQILPFDFINSYVFKIHTWPKSGFGAFSILIPPTISELDEVRVTPRRRQQGITNSH</sequence>
<reference evidence="1" key="1">
    <citation type="submission" date="2020-08" db="EMBL/GenBank/DDBJ databases">
        <title>Multicomponent nature underlies the extraordinary mechanical properties of spider dragline silk.</title>
        <authorList>
            <person name="Kono N."/>
            <person name="Nakamura H."/>
            <person name="Mori M."/>
            <person name="Yoshida Y."/>
            <person name="Ohtoshi R."/>
            <person name="Malay A.D."/>
            <person name="Moran D.A.P."/>
            <person name="Tomita M."/>
            <person name="Numata K."/>
            <person name="Arakawa K."/>
        </authorList>
    </citation>
    <scope>NUCLEOTIDE SEQUENCE</scope>
</reference>
<name>A0A8X6RQ06_TRICX</name>
<comment type="caution">
    <text evidence="1">The sequence shown here is derived from an EMBL/GenBank/DDBJ whole genome shotgun (WGS) entry which is preliminary data.</text>
</comment>
<organism evidence="1 2">
    <name type="scientific">Trichonephila clavipes</name>
    <name type="common">Golden silk orbweaver</name>
    <name type="synonym">Nephila clavipes</name>
    <dbReference type="NCBI Taxonomy" id="2585209"/>
    <lineage>
        <taxon>Eukaryota</taxon>
        <taxon>Metazoa</taxon>
        <taxon>Ecdysozoa</taxon>
        <taxon>Arthropoda</taxon>
        <taxon>Chelicerata</taxon>
        <taxon>Arachnida</taxon>
        <taxon>Araneae</taxon>
        <taxon>Araneomorphae</taxon>
        <taxon>Entelegynae</taxon>
        <taxon>Araneoidea</taxon>
        <taxon>Nephilidae</taxon>
        <taxon>Trichonephila</taxon>
    </lineage>
</organism>
<dbReference type="AlphaFoldDB" id="A0A8X6RQ06"/>
<keyword evidence="2" id="KW-1185">Reference proteome</keyword>